<evidence type="ECO:0000313" key="4">
    <source>
        <dbReference type="Proteomes" id="UP000828390"/>
    </source>
</evidence>
<proteinExistence type="predicted"/>
<accession>A0A9D4CXC0</accession>
<feature type="coiled-coil region" evidence="1">
    <location>
        <begin position="177"/>
        <end position="204"/>
    </location>
</feature>
<dbReference type="Proteomes" id="UP000828390">
    <property type="component" value="Unassembled WGS sequence"/>
</dbReference>
<protein>
    <submittedName>
        <fullName evidence="3">Uncharacterized protein</fullName>
    </submittedName>
</protein>
<keyword evidence="4" id="KW-1185">Reference proteome</keyword>
<dbReference type="EMBL" id="JAIWYP010000011">
    <property type="protein sequence ID" value="KAH3734324.1"/>
    <property type="molecule type" value="Genomic_DNA"/>
</dbReference>
<evidence type="ECO:0000313" key="3">
    <source>
        <dbReference type="EMBL" id="KAH3734324.1"/>
    </source>
</evidence>
<keyword evidence="2" id="KW-0472">Membrane</keyword>
<organism evidence="3 4">
    <name type="scientific">Dreissena polymorpha</name>
    <name type="common">Zebra mussel</name>
    <name type="synonym">Mytilus polymorpha</name>
    <dbReference type="NCBI Taxonomy" id="45954"/>
    <lineage>
        <taxon>Eukaryota</taxon>
        <taxon>Metazoa</taxon>
        <taxon>Spiralia</taxon>
        <taxon>Lophotrochozoa</taxon>
        <taxon>Mollusca</taxon>
        <taxon>Bivalvia</taxon>
        <taxon>Autobranchia</taxon>
        <taxon>Heteroconchia</taxon>
        <taxon>Euheterodonta</taxon>
        <taxon>Imparidentia</taxon>
        <taxon>Neoheterodontei</taxon>
        <taxon>Myida</taxon>
        <taxon>Dreissenoidea</taxon>
        <taxon>Dreissenidae</taxon>
        <taxon>Dreissena</taxon>
    </lineage>
</organism>
<name>A0A9D4CXC0_DREPO</name>
<feature type="transmembrane region" description="Helical" evidence="2">
    <location>
        <begin position="64"/>
        <end position="87"/>
    </location>
</feature>
<dbReference type="AlphaFoldDB" id="A0A9D4CXC0"/>
<gene>
    <name evidence="3" type="ORF">DPMN_040763</name>
</gene>
<keyword evidence="2" id="KW-1133">Transmembrane helix</keyword>
<evidence type="ECO:0000256" key="2">
    <source>
        <dbReference type="SAM" id="Phobius"/>
    </source>
</evidence>
<keyword evidence="2" id="KW-0812">Transmembrane</keyword>
<keyword evidence="1" id="KW-0175">Coiled coil</keyword>
<reference evidence="3" key="1">
    <citation type="journal article" date="2019" name="bioRxiv">
        <title>The Genome of the Zebra Mussel, Dreissena polymorpha: A Resource for Invasive Species Research.</title>
        <authorList>
            <person name="McCartney M.A."/>
            <person name="Auch B."/>
            <person name="Kono T."/>
            <person name="Mallez S."/>
            <person name="Zhang Y."/>
            <person name="Obille A."/>
            <person name="Becker A."/>
            <person name="Abrahante J.E."/>
            <person name="Garbe J."/>
            <person name="Badalamenti J.P."/>
            <person name="Herman A."/>
            <person name="Mangelson H."/>
            <person name="Liachko I."/>
            <person name="Sullivan S."/>
            <person name="Sone E.D."/>
            <person name="Koren S."/>
            <person name="Silverstein K.A.T."/>
            <person name="Beckman K.B."/>
            <person name="Gohl D.M."/>
        </authorList>
    </citation>
    <scope>NUCLEOTIDE SEQUENCE</scope>
    <source>
        <strain evidence="3">Duluth1</strain>
        <tissue evidence="3">Whole animal</tissue>
    </source>
</reference>
<sequence length="207" mass="24122">MDLQTLVKDIECQVKKEMSLAIPAFESILNALQVKLSGRKETVIEEKTTDFLPDYVRKVYGKSIVMTALLTPAMPFIALGRLPVFLVQRFKESREMSVMEEKYRTDNGRKDQIKEVCEKYAKYVFQHVVNRMEIQAQVTETMKVCYGPLDELENEMKQKIVKDRKFLEGLPKTHRDIQSGLVKIDKINNKLQRLKTEVDNLNYGDER</sequence>
<reference evidence="3" key="2">
    <citation type="submission" date="2020-11" db="EMBL/GenBank/DDBJ databases">
        <authorList>
            <person name="McCartney M.A."/>
            <person name="Auch B."/>
            <person name="Kono T."/>
            <person name="Mallez S."/>
            <person name="Becker A."/>
            <person name="Gohl D.M."/>
            <person name="Silverstein K.A.T."/>
            <person name="Koren S."/>
            <person name="Bechman K.B."/>
            <person name="Herman A."/>
            <person name="Abrahante J.E."/>
            <person name="Garbe J."/>
        </authorList>
    </citation>
    <scope>NUCLEOTIDE SEQUENCE</scope>
    <source>
        <strain evidence="3">Duluth1</strain>
        <tissue evidence="3">Whole animal</tissue>
    </source>
</reference>
<comment type="caution">
    <text evidence="3">The sequence shown here is derived from an EMBL/GenBank/DDBJ whole genome shotgun (WGS) entry which is preliminary data.</text>
</comment>
<evidence type="ECO:0000256" key="1">
    <source>
        <dbReference type="SAM" id="Coils"/>
    </source>
</evidence>